<feature type="compositionally biased region" description="Basic and acidic residues" evidence="11">
    <location>
        <begin position="1162"/>
        <end position="1173"/>
    </location>
</feature>
<dbReference type="GO" id="GO:0016428">
    <property type="term" value="F:tRNA (cytidine-5-)-methyltransferase activity"/>
    <property type="evidence" value="ECO:0007669"/>
    <property type="project" value="InterPro"/>
</dbReference>
<dbReference type="InterPro" id="IPR057285">
    <property type="entry name" value="Pre-PUA_NSUN2"/>
</dbReference>
<dbReference type="InterPro" id="IPR036915">
    <property type="entry name" value="Cyclin-like_sf"/>
</dbReference>
<evidence type="ECO:0000256" key="3">
    <source>
        <dbReference type="ARBA" id="ARBA00022555"/>
    </source>
</evidence>
<dbReference type="Pfam" id="PF25376">
    <property type="entry name" value="Pre-PUA_NSUN2"/>
    <property type="match status" value="1"/>
</dbReference>
<keyword evidence="5 10" id="KW-0808">Transferase</keyword>
<evidence type="ECO:0000256" key="4">
    <source>
        <dbReference type="ARBA" id="ARBA00022603"/>
    </source>
</evidence>
<evidence type="ECO:0000256" key="7">
    <source>
        <dbReference type="ARBA" id="ARBA00022694"/>
    </source>
</evidence>
<dbReference type="AlphaFoldDB" id="A0A8H3EH67"/>
<dbReference type="PROSITE" id="PS01153">
    <property type="entry name" value="NOL1_NOP2_SUN"/>
    <property type="match status" value="1"/>
</dbReference>
<dbReference type="PRINTS" id="PR02008">
    <property type="entry name" value="RCMTFAMILY"/>
</dbReference>
<dbReference type="PRINTS" id="PR02011">
    <property type="entry name" value="RCMTNCL1"/>
</dbReference>
<dbReference type="Gene3D" id="3.40.50.150">
    <property type="entry name" value="Vaccinia Virus protein VP39"/>
    <property type="match status" value="1"/>
</dbReference>
<dbReference type="InterPro" id="IPR023270">
    <property type="entry name" value="RCMT_NCL1"/>
</dbReference>
<evidence type="ECO:0000256" key="2">
    <source>
        <dbReference type="ARBA" id="ARBA00007494"/>
    </source>
</evidence>
<dbReference type="InterPro" id="IPR018314">
    <property type="entry name" value="RsmB/NOL1/NOP2-like_CS"/>
</dbReference>
<name>A0A8H3EH67_9LECA</name>
<dbReference type="EMBL" id="CAJPDQ010000002">
    <property type="protein sequence ID" value="CAF9905208.1"/>
    <property type="molecule type" value="Genomic_DNA"/>
</dbReference>
<dbReference type="PANTHER" id="PTHR22808">
    <property type="entry name" value="NCL1 YEAST -RELATED NOL1/NOP2/FMU SUN DOMAIN-CONTAINING"/>
    <property type="match status" value="1"/>
</dbReference>
<evidence type="ECO:0000313" key="13">
    <source>
        <dbReference type="EMBL" id="CAF9905208.1"/>
    </source>
</evidence>
<keyword evidence="6 10" id="KW-0949">S-adenosyl-L-methionine</keyword>
<comment type="caution">
    <text evidence="13">The sequence shown here is derived from an EMBL/GenBank/DDBJ whole genome shotgun (WGS) entry which is preliminary data.</text>
</comment>
<keyword evidence="7" id="KW-0819">tRNA processing</keyword>
<evidence type="ECO:0000256" key="5">
    <source>
        <dbReference type="ARBA" id="ARBA00022679"/>
    </source>
</evidence>
<dbReference type="SUPFAM" id="SSF47954">
    <property type="entry name" value="Cyclin-like"/>
    <property type="match status" value="2"/>
</dbReference>
<feature type="binding site" evidence="10">
    <location>
        <position position="489"/>
    </location>
    <ligand>
        <name>S-adenosyl-L-methionine</name>
        <dbReference type="ChEBI" id="CHEBI:59789"/>
    </ligand>
</feature>
<dbReference type="GO" id="GO:0005634">
    <property type="term" value="C:nucleus"/>
    <property type="evidence" value="ECO:0007669"/>
    <property type="project" value="UniProtKB-SubCell"/>
</dbReference>
<keyword evidence="14" id="KW-1185">Reference proteome</keyword>
<feature type="domain" description="SAM-dependent MTase RsmB/NOP-type" evidence="12">
    <location>
        <begin position="300"/>
        <end position="716"/>
    </location>
</feature>
<evidence type="ECO:0000313" key="14">
    <source>
        <dbReference type="Proteomes" id="UP000664169"/>
    </source>
</evidence>
<keyword evidence="8 10" id="KW-0694">RNA-binding</keyword>
<proteinExistence type="inferred from homology"/>
<evidence type="ECO:0000256" key="11">
    <source>
        <dbReference type="SAM" id="MobiDB-lite"/>
    </source>
</evidence>
<evidence type="ECO:0000256" key="9">
    <source>
        <dbReference type="ARBA" id="ARBA00023242"/>
    </source>
</evidence>
<keyword evidence="9" id="KW-0539">Nucleus</keyword>
<dbReference type="InterPro" id="IPR023267">
    <property type="entry name" value="RCMT"/>
</dbReference>
<dbReference type="Gene3D" id="1.10.472.10">
    <property type="entry name" value="Cyclin-like"/>
    <property type="match status" value="2"/>
</dbReference>
<dbReference type="OrthoDB" id="6093671at2759"/>
<evidence type="ECO:0000256" key="8">
    <source>
        <dbReference type="ARBA" id="ARBA00022884"/>
    </source>
</evidence>
<dbReference type="InterPro" id="IPR001678">
    <property type="entry name" value="MeTrfase_RsmB-F_NOP2_dom"/>
</dbReference>
<dbReference type="InterPro" id="IPR029063">
    <property type="entry name" value="SAM-dependent_MTases_sf"/>
</dbReference>
<evidence type="ECO:0000256" key="10">
    <source>
        <dbReference type="PROSITE-ProRule" id="PRU01023"/>
    </source>
</evidence>
<organism evidence="13 14">
    <name type="scientific">Gomphillus americanus</name>
    <dbReference type="NCBI Taxonomy" id="1940652"/>
    <lineage>
        <taxon>Eukaryota</taxon>
        <taxon>Fungi</taxon>
        <taxon>Dikarya</taxon>
        <taxon>Ascomycota</taxon>
        <taxon>Pezizomycotina</taxon>
        <taxon>Lecanoromycetes</taxon>
        <taxon>OSLEUM clade</taxon>
        <taxon>Ostropomycetidae</taxon>
        <taxon>Ostropales</taxon>
        <taxon>Graphidaceae</taxon>
        <taxon>Gomphilloideae</taxon>
        <taxon>Gomphillus</taxon>
    </lineage>
</organism>
<dbReference type="PROSITE" id="PS51686">
    <property type="entry name" value="SAM_MT_RSMB_NOP"/>
    <property type="match status" value="1"/>
</dbReference>
<feature type="binding site" evidence="10">
    <location>
        <position position="548"/>
    </location>
    <ligand>
        <name>S-adenosyl-L-methionine</name>
        <dbReference type="ChEBI" id="CHEBI:59789"/>
    </ligand>
</feature>
<evidence type="ECO:0000256" key="6">
    <source>
        <dbReference type="ARBA" id="ARBA00022691"/>
    </source>
</evidence>
<dbReference type="GO" id="GO:0030488">
    <property type="term" value="P:tRNA methylation"/>
    <property type="evidence" value="ECO:0007669"/>
    <property type="project" value="TreeGrafter"/>
</dbReference>
<gene>
    <name evidence="13" type="ORF">GOMPHAMPRED_003077</name>
</gene>
<feature type="active site" description="Nucleophile" evidence="10">
    <location>
        <position position="601"/>
    </location>
</feature>
<keyword evidence="4 10" id="KW-0489">Methyltransferase</keyword>
<accession>A0A8H3EH67</accession>
<dbReference type="GO" id="GO:0000049">
    <property type="term" value="F:tRNA binding"/>
    <property type="evidence" value="ECO:0007669"/>
    <property type="project" value="UniProtKB-KW"/>
</dbReference>
<reference evidence="13" key="1">
    <citation type="submission" date="2021-03" db="EMBL/GenBank/DDBJ databases">
        <authorList>
            <person name="Tagirdzhanova G."/>
        </authorList>
    </citation>
    <scope>NUCLEOTIDE SEQUENCE</scope>
</reference>
<feature type="binding site" evidence="10">
    <location>
        <begin position="418"/>
        <end position="424"/>
    </location>
    <ligand>
        <name>S-adenosyl-L-methionine</name>
        <dbReference type="ChEBI" id="CHEBI:59789"/>
    </ligand>
</feature>
<feature type="compositionally biased region" description="Polar residues" evidence="11">
    <location>
        <begin position="1086"/>
        <end position="1100"/>
    </location>
</feature>
<evidence type="ECO:0000259" key="12">
    <source>
        <dbReference type="PROSITE" id="PS51686"/>
    </source>
</evidence>
<dbReference type="PANTHER" id="PTHR22808:SF1">
    <property type="entry name" value="RNA CYTOSINE-C(5)-METHYLTRANSFERASE NSUN2-RELATED"/>
    <property type="match status" value="1"/>
</dbReference>
<dbReference type="InterPro" id="IPR057286">
    <property type="entry name" value="PUA_NSUN2"/>
</dbReference>
<sequence length="1173" mass="131221">MDAGSLIAISNALITPEQLQTSQEDGCPLDLQLSLRYHAAKLTQAAGILLKLPQEVIAQAIIILQRFYTGGGSFRHDSLKDHSAAALYLTAKISFYPQTTRDLLNVYAYLASSHGMLHGSAPKAVEYTLSEGDYLSARQLLMECESRILRAMAFETHVALPHTLALTYLQTLSLLPREPTEKSRVLVKKVISHLNSALLSPQLLCLTHQPNALAVAAIYLSAREVGVKVSDEQWWRVWDVDREELGFLVGGRGRGRGGSRDGGRRVQIRRDYPDVPKNNALYEKFYTEGGFLPEEELGDFFETLRRILPNSFRFAGSKGHALPALEKLKSHYIRHLSEIEIDGRLVEPPRPLPWYPNEMAWEMTTPKAVLRRLPPFAEFQKFLVSETTVGNISRQEVVSMIPPLVLDVQPGMTVLDLCAAPGSKTAQLIEMVHDGEETRILKVLDGIRRQEGRETTSENKVIEDEITEERESGDWSDYGRSTGLVVANDVDYKRSHLLIHQTKRLNSPNIIVTNHDATQFPSIRIGSEKDKAGHETNEYLKFDRVLADVPCSGDGTPRKNPNLWKDWTPGNSFGLHPVQCRILVRALQMLKVGGRVVYSTCSMHPVENEAVIASCIDRCGGLSKIDLLDTSNMLPGLKRYPGLKNWKVMDKTGRLWDSWKSVLEHKDQAGFEGLGKMTHTMFADYLSEPLPLERCIRVYPHQQDTGGFFIAILEKKAEIRARPEGQPKAGHAVETAKDLQAEKAMRKDDGESETRSSIMAIVDDIESTKSETSNPLPHIAAADKILPPTEGDEAELRNSVVAFEHPIDDQEPTIGSKRPADDSVEALAPTKKVKIHGVNGFSAHQSELPNASMDGERQAHWPPPPAANDFVDLPITEKPRSKDKFFEEPFRYIAPDQADLLSIYEFYGLDPRFPRDRFMVRNSEGVPAKSVYYTSNLVKTILQENEGKGFKFVHSGIKVFVKQDVPRPDICRWRIQTDGMPLLAPWVKHERVLKLTSKETFHKLLIEMFPKIGGNSWRELGDLGKVLNDADLGCYVLQLEIGEGDDAFSERMALPLWRSLASVNLMLPKEERKAMLLRIYNDTSPLIDTSNTRGQGNLKATTEAGDEDQRMDVESPAAADEEDMDDDESDGGVPLHNTEEVVVADDEKKQELENGTDGISRTIDDGERTEGQV</sequence>
<keyword evidence="3" id="KW-0820">tRNA-binding</keyword>
<dbReference type="SUPFAM" id="SSF53335">
    <property type="entry name" value="S-adenosyl-L-methionine-dependent methyltransferases"/>
    <property type="match status" value="1"/>
</dbReference>
<feature type="binding site" evidence="10">
    <location>
        <position position="516"/>
    </location>
    <ligand>
        <name>S-adenosyl-L-methionine</name>
        <dbReference type="ChEBI" id="CHEBI:59789"/>
    </ligand>
</feature>
<evidence type="ECO:0000256" key="1">
    <source>
        <dbReference type="ARBA" id="ARBA00004123"/>
    </source>
</evidence>
<protein>
    <recommendedName>
        <fullName evidence="12">SAM-dependent MTase RsmB/NOP-type domain-containing protein</fullName>
    </recommendedName>
</protein>
<feature type="region of interest" description="Disordered" evidence="11">
    <location>
        <begin position="1086"/>
        <end position="1173"/>
    </location>
</feature>
<comment type="subcellular location">
    <subcellularLocation>
        <location evidence="1">Nucleus</location>
    </subcellularLocation>
</comment>
<dbReference type="Pfam" id="PF25378">
    <property type="entry name" value="PUA_NSUN2"/>
    <property type="match status" value="1"/>
</dbReference>
<comment type="similarity">
    <text evidence="2 10">Belongs to the class I-like SAM-binding methyltransferase superfamily. RsmB/NOP family.</text>
</comment>
<dbReference type="InterPro" id="IPR049560">
    <property type="entry name" value="MeTrfase_RsmB-F_NOP2_cat"/>
</dbReference>
<dbReference type="Proteomes" id="UP000664169">
    <property type="component" value="Unassembled WGS sequence"/>
</dbReference>
<feature type="compositionally biased region" description="Acidic residues" evidence="11">
    <location>
        <begin position="1119"/>
        <end position="1130"/>
    </location>
</feature>
<dbReference type="GO" id="GO:0005737">
    <property type="term" value="C:cytoplasm"/>
    <property type="evidence" value="ECO:0007669"/>
    <property type="project" value="TreeGrafter"/>
</dbReference>
<dbReference type="Pfam" id="PF01189">
    <property type="entry name" value="Methyltr_RsmB-F"/>
    <property type="match status" value="1"/>
</dbReference>